<dbReference type="SUPFAM" id="SSF101447">
    <property type="entry name" value="Formin homology 2 domain (FH2 domain)"/>
    <property type="match status" value="1"/>
</dbReference>
<dbReference type="EMBL" id="QKWP01001632">
    <property type="protein sequence ID" value="RIB07580.1"/>
    <property type="molecule type" value="Genomic_DNA"/>
</dbReference>
<reference evidence="2 3" key="1">
    <citation type="submission" date="2018-06" db="EMBL/GenBank/DDBJ databases">
        <title>Comparative genomics reveals the genomic features of Rhizophagus irregularis, R. cerebriforme, R. diaphanum and Gigaspora rosea, and their symbiotic lifestyle signature.</title>
        <authorList>
            <person name="Morin E."/>
            <person name="San Clemente H."/>
            <person name="Chen E.C.H."/>
            <person name="De La Providencia I."/>
            <person name="Hainaut M."/>
            <person name="Kuo A."/>
            <person name="Kohler A."/>
            <person name="Murat C."/>
            <person name="Tang N."/>
            <person name="Roy S."/>
            <person name="Loubradou J."/>
            <person name="Henrissat B."/>
            <person name="Grigoriev I.V."/>
            <person name="Corradi N."/>
            <person name="Roux C."/>
            <person name="Martin F.M."/>
        </authorList>
    </citation>
    <scope>NUCLEOTIDE SEQUENCE [LARGE SCALE GENOMIC DNA]</scope>
    <source>
        <strain evidence="2 3">DAOM 194757</strain>
    </source>
</reference>
<evidence type="ECO:0000313" key="2">
    <source>
        <dbReference type="EMBL" id="RIB07580.1"/>
    </source>
</evidence>
<dbReference type="AlphaFoldDB" id="A0A397UBB6"/>
<gene>
    <name evidence="2" type="ORF">C2G38_2045879</name>
</gene>
<proteinExistence type="predicted"/>
<feature type="compositionally biased region" description="Pro residues" evidence="1">
    <location>
        <begin position="59"/>
        <end position="82"/>
    </location>
</feature>
<comment type="caution">
    <text evidence="2">The sequence shown here is derived from an EMBL/GenBank/DDBJ whole genome shotgun (WGS) entry which is preliminary data.</text>
</comment>
<protein>
    <submittedName>
        <fullName evidence="2">Uncharacterized protein</fullName>
    </submittedName>
</protein>
<evidence type="ECO:0000313" key="3">
    <source>
        <dbReference type="Proteomes" id="UP000266673"/>
    </source>
</evidence>
<feature type="region of interest" description="Disordered" evidence="1">
    <location>
        <begin position="44"/>
        <end position="84"/>
    </location>
</feature>
<keyword evidence="3" id="KW-1185">Reference proteome</keyword>
<accession>A0A397UBB6</accession>
<dbReference type="Proteomes" id="UP000266673">
    <property type="component" value="Unassembled WGS sequence"/>
</dbReference>
<organism evidence="2 3">
    <name type="scientific">Gigaspora rosea</name>
    <dbReference type="NCBI Taxonomy" id="44941"/>
    <lineage>
        <taxon>Eukaryota</taxon>
        <taxon>Fungi</taxon>
        <taxon>Fungi incertae sedis</taxon>
        <taxon>Mucoromycota</taxon>
        <taxon>Glomeromycotina</taxon>
        <taxon>Glomeromycetes</taxon>
        <taxon>Diversisporales</taxon>
        <taxon>Gigasporaceae</taxon>
        <taxon>Gigaspora</taxon>
    </lineage>
</organism>
<evidence type="ECO:0000256" key="1">
    <source>
        <dbReference type="SAM" id="MobiDB-lite"/>
    </source>
</evidence>
<sequence length="181" mass="20403">MATPSIMILGYLGVPLLRNFYMVFNQEKLLYGISFRSDIDYGPTPIPTPTPTSTTPTPTLTPTPPPPHPTPTPPPPPPPPPQDHTFWISNHLVRGTIAQVAALRDRPDSWNWLTKPGAIAYGHSSAHDGFNLQISGVYSYWIVFGVAESTEQDKWRGRFDNKQDYCYHYTGNEFKWDVFPC</sequence>
<name>A0A397UBB6_9GLOM</name>